<dbReference type="EMBL" id="CP006939">
    <property type="protein sequence ID" value="AHC14800.1"/>
    <property type="molecule type" value="Genomic_DNA"/>
</dbReference>
<proteinExistence type="predicted"/>
<dbReference type="Proteomes" id="UP000018680">
    <property type="component" value="Chromosome"/>
</dbReference>
<dbReference type="AlphaFoldDB" id="V5WGP6"/>
<gene>
    <name evidence="5" type="ORF">L21SP2_1401</name>
</gene>
<keyword evidence="2 5" id="KW-0808">Transferase</keyword>
<feature type="domain" description="S-adenosylmethionine-dependent methyltransferase" evidence="4">
    <location>
        <begin position="117"/>
        <end position="274"/>
    </location>
</feature>
<dbReference type="Gene3D" id="3.30.750.80">
    <property type="entry name" value="RNA methyltransferase domain (HRMD) like"/>
    <property type="match status" value="1"/>
</dbReference>
<evidence type="ECO:0000256" key="2">
    <source>
        <dbReference type="ARBA" id="ARBA00022679"/>
    </source>
</evidence>
<dbReference type="CDD" id="cd02440">
    <property type="entry name" value="AdoMet_MTases"/>
    <property type="match status" value="1"/>
</dbReference>
<dbReference type="InterPro" id="IPR029063">
    <property type="entry name" value="SAM-dependent_MTases_sf"/>
</dbReference>
<dbReference type="Gene3D" id="3.40.50.150">
    <property type="entry name" value="Vaccinia Virus protein VP39"/>
    <property type="match status" value="1"/>
</dbReference>
<dbReference type="eggNOG" id="COG1092">
    <property type="taxonomic scope" value="Bacteria"/>
</dbReference>
<reference evidence="5 6" key="1">
    <citation type="journal article" date="2015" name="Stand. Genomic Sci.">
        <title>Complete genome sequence and description of Salinispira pacifica gen. nov., sp. nov., a novel spirochaete isolated form a hypersaline microbial mat.</title>
        <authorList>
            <person name="Ben Hania W."/>
            <person name="Joseph M."/>
            <person name="Schumann P."/>
            <person name="Bunk B."/>
            <person name="Fiebig A."/>
            <person name="Sproer C."/>
            <person name="Klenk H.P."/>
            <person name="Fardeau M.L."/>
            <person name="Spring S."/>
        </authorList>
    </citation>
    <scope>NUCLEOTIDE SEQUENCE [LARGE SCALE GENOMIC DNA]</scope>
    <source>
        <strain evidence="5 6">L21-RPul-D2</strain>
    </source>
</reference>
<evidence type="ECO:0000256" key="1">
    <source>
        <dbReference type="ARBA" id="ARBA00022603"/>
    </source>
</evidence>
<keyword evidence="3" id="KW-0949">S-adenosyl-L-methionine</keyword>
<sequence>MDEKTADQAEMLMNRLKKRHQHLRKWAKRQDIQAFRLYDKDIPEVPLQIDIYGKYLHIAELLKFRDKDEKEQEEWTITMAEHAARALGIPEENVFIKTRRQQKGRNQYERFARERFTIEIREGGLEFEVNLSDYLDTGLFLDHRTTRSFIRDIADGSRMLNLFSYTGSFSVYAANGGAMSTTSVDMSNTYSEWAKRNLERNGFLTGNLHRLITANAVEWLNQAVERKDSYDLIVCDPPTFSNSKKMDGVFDVQKDQVWLIEQCLKLLTKKGVLIFSNNFRKFRLEDRELKKRGALIDEITNKTIPEDFAKRKPHRCWLIQRA</sequence>
<keyword evidence="6" id="KW-1185">Reference proteome</keyword>
<name>V5WGP6_9SPIO</name>
<dbReference type="Pfam" id="PF10672">
    <property type="entry name" value="Methyltrans_SAM"/>
    <property type="match status" value="1"/>
</dbReference>
<dbReference type="PANTHER" id="PTHR43042">
    <property type="entry name" value="SAM-DEPENDENT METHYLTRANSFERASE"/>
    <property type="match status" value="1"/>
</dbReference>
<dbReference type="GO" id="GO:0032259">
    <property type="term" value="P:methylation"/>
    <property type="evidence" value="ECO:0007669"/>
    <property type="project" value="UniProtKB-KW"/>
</dbReference>
<evidence type="ECO:0000256" key="3">
    <source>
        <dbReference type="ARBA" id="ARBA00022691"/>
    </source>
</evidence>
<dbReference type="GO" id="GO:0008168">
    <property type="term" value="F:methyltransferase activity"/>
    <property type="evidence" value="ECO:0007669"/>
    <property type="project" value="UniProtKB-KW"/>
</dbReference>
<dbReference type="PANTHER" id="PTHR43042:SF3">
    <property type="entry name" value="RIBOSOMAL RNA LARGE SUBUNIT METHYLTRANSFERASE YWBD-RELATED"/>
    <property type="match status" value="1"/>
</dbReference>
<dbReference type="OrthoDB" id="9805492at2"/>
<protein>
    <submittedName>
        <fullName evidence="5">23S rRNA (Guanine-N-2-)-methyltransferase rlmL</fullName>
    </submittedName>
</protein>
<dbReference type="HOGENOM" id="CLU_014042_1_1_12"/>
<evidence type="ECO:0000313" key="6">
    <source>
        <dbReference type="Proteomes" id="UP000018680"/>
    </source>
</evidence>
<dbReference type="RefSeq" id="WP_024267723.1">
    <property type="nucleotide sequence ID" value="NC_023035.1"/>
</dbReference>
<dbReference type="KEGG" id="slr:L21SP2_1401"/>
<organism evidence="5 6">
    <name type="scientific">Salinispira pacifica</name>
    <dbReference type="NCBI Taxonomy" id="1307761"/>
    <lineage>
        <taxon>Bacteria</taxon>
        <taxon>Pseudomonadati</taxon>
        <taxon>Spirochaetota</taxon>
        <taxon>Spirochaetia</taxon>
        <taxon>Spirochaetales</taxon>
        <taxon>Spirochaetaceae</taxon>
        <taxon>Salinispira</taxon>
    </lineage>
</organism>
<dbReference type="SUPFAM" id="SSF53335">
    <property type="entry name" value="S-adenosyl-L-methionine-dependent methyltransferases"/>
    <property type="match status" value="1"/>
</dbReference>
<evidence type="ECO:0000313" key="5">
    <source>
        <dbReference type="EMBL" id="AHC14800.1"/>
    </source>
</evidence>
<keyword evidence="1 5" id="KW-0489">Methyltransferase</keyword>
<dbReference type="PATRIC" id="fig|1307761.3.peg.1394"/>
<evidence type="ECO:0000259" key="4">
    <source>
        <dbReference type="Pfam" id="PF10672"/>
    </source>
</evidence>
<accession>V5WGP6</accession>
<dbReference type="InterPro" id="IPR019614">
    <property type="entry name" value="SAM-dep_methyl-trfase"/>
</dbReference>
<dbReference type="STRING" id="1307761.L21SP2_1401"/>